<dbReference type="Pfam" id="PF03865">
    <property type="entry name" value="ShlB"/>
    <property type="match status" value="1"/>
</dbReference>
<reference evidence="3 4" key="1">
    <citation type="submission" date="2019-12" db="EMBL/GenBank/DDBJ databases">
        <title>Novel species isolated from a subtropical stream in China.</title>
        <authorList>
            <person name="Lu H."/>
        </authorList>
    </citation>
    <scope>NUCLEOTIDE SEQUENCE [LARGE SCALE GENOMIC DNA]</scope>
    <source>
        <strain evidence="3 4">FT127W</strain>
    </source>
</reference>
<keyword evidence="1" id="KW-0732">Signal</keyword>
<dbReference type="InterPro" id="IPR051544">
    <property type="entry name" value="TPS_OM_transporter"/>
</dbReference>
<dbReference type="AlphaFoldDB" id="A0A7X4HCY8"/>
<dbReference type="RefSeq" id="WP_161072648.1">
    <property type="nucleotide sequence ID" value="NZ_WWCU01000013.1"/>
</dbReference>
<dbReference type="PANTHER" id="PTHR34597:SF3">
    <property type="entry name" value="OUTER MEMBRANE TRANSPORTER CDIB"/>
    <property type="match status" value="1"/>
</dbReference>
<dbReference type="EMBL" id="WWCU01000013">
    <property type="protein sequence ID" value="MYN08317.1"/>
    <property type="molecule type" value="Genomic_DNA"/>
</dbReference>
<comment type="caution">
    <text evidence="3">The sequence shown here is derived from an EMBL/GenBank/DDBJ whole genome shotgun (WGS) entry which is preliminary data.</text>
</comment>
<feature type="domain" description="Haemolysin activator HlyB C-terminal" evidence="2">
    <location>
        <begin position="153"/>
        <end position="312"/>
    </location>
</feature>
<keyword evidence="4" id="KW-1185">Reference proteome</keyword>
<evidence type="ECO:0000256" key="1">
    <source>
        <dbReference type="SAM" id="SignalP"/>
    </source>
</evidence>
<dbReference type="Proteomes" id="UP000450676">
    <property type="component" value="Unassembled WGS sequence"/>
</dbReference>
<accession>A0A7X4HCY8</accession>
<dbReference type="GO" id="GO:0098046">
    <property type="term" value="C:type V protein secretion system complex"/>
    <property type="evidence" value="ECO:0007669"/>
    <property type="project" value="TreeGrafter"/>
</dbReference>
<gene>
    <name evidence="3" type="ORF">GTP77_13330</name>
</gene>
<dbReference type="GO" id="GO:0008320">
    <property type="term" value="F:protein transmembrane transporter activity"/>
    <property type="evidence" value="ECO:0007669"/>
    <property type="project" value="TreeGrafter"/>
</dbReference>
<feature type="chain" id="PRO_5030972407" description="Haemolysin activator HlyB C-terminal domain-containing protein" evidence="1">
    <location>
        <begin position="16"/>
        <end position="350"/>
    </location>
</feature>
<evidence type="ECO:0000259" key="2">
    <source>
        <dbReference type="Pfam" id="PF03865"/>
    </source>
</evidence>
<dbReference type="InterPro" id="IPR005565">
    <property type="entry name" value="Hemolysn_activator_HlyB_C"/>
</dbReference>
<proteinExistence type="predicted"/>
<name>A0A7X4HCY8_9BURK</name>
<evidence type="ECO:0000313" key="4">
    <source>
        <dbReference type="Proteomes" id="UP000450676"/>
    </source>
</evidence>
<sequence length="350" mass="37166">MRCRVVQLLAGAAFAAAPGAVVCGGQEAEKPALSGTVTLDNSGAAGKNGADGRLRGGVRIDYSLPASTPGATLDLYGGYNQAEFVSQDRAWQDRTWQEGGKGAMLGARYSQLLSKSDSHEGRLNLGAGIKAFRADGGQQDGEAGGGVTVHPLSLNYSGNWLFDKGELNGSVTVLHNLAGGARGGQDDFSRARPGADARYSIVRLAASLTRQLPRDFQMRAAVNGQYTRDALVAGEQIGIGGGARVRGFSARDLANDSGLTANVELYSPQLCGDSRWQCRALVFYDKGLIKRNLEQGGELRTKSIGSVGVGLRVNISRDVDVQLDYGHVLRSSQMPSQDKNRLHVRVDLSW</sequence>
<dbReference type="GO" id="GO:0046819">
    <property type="term" value="P:protein secretion by the type V secretion system"/>
    <property type="evidence" value="ECO:0007669"/>
    <property type="project" value="TreeGrafter"/>
</dbReference>
<feature type="signal peptide" evidence="1">
    <location>
        <begin position="1"/>
        <end position="15"/>
    </location>
</feature>
<evidence type="ECO:0000313" key="3">
    <source>
        <dbReference type="EMBL" id="MYN08317.1"/>
    </source>
</evidence>
<dbReference type="PANTHER" id="PTHR34597">
    <property type="entry name" value="SLR1661 PROTEIN"/>
    <property type="match status" value="1"/>
</dbReference>
<protein>
    <recommendedName>
        <fullName evidence="2">Haemolysin activator HlyB C-terminal domain-containing protein</fullName>
    </recommendedName>
</protein>
<dbReference type="Gene3D" id="2.40.160.50">
    <property type="entry name" value="membrane protein fhac: a member of the omp85/tpsb transporter family"/>
    <property type="match status" value="1"/>
</dbReference>
<organism evidence="3 4">
    <name type="scientific">Pseudoduganella aquatica</name>
    <dbReference type="NCBI Taxonomy" id="2660641"/>
    <lineage>
        <taxon>Bacteria</taxon>
        <taxon>Pseudomonadati</taxon>
        <taxon>Pseudomonadota</taxon>
        <taxon>Betaproteobacteria</taxon>
        <taxon>Burkholderiales</taxon>
        <taxon>Oxalobacteraceae</taxon>
        <taxon>Telluria group</taxon>
        <taxon>Pseudoduganella</taxon>
    </lineage>
</organism>